<dbReference type="RefSeq" id="WP_085416236.1">
    <property type="nucleotide sequence ID" value="NZ_CAUJPY010000020.1"/>
</dbReference>
<sequence>MKKILLTLTLIGFSAGALADNHIERQIYQDSAYEKNRAKAVNMLEKRGYKVVDIDPDDHMGQPAFDVEAFKGNQEYDIKLSYPDLRILKEKLDRH</sequence>
<feature type="domain" description="PepSY" evidence="2">
    <location>
        <begin position="5"/>
        <end position="91"/>
    </location>
</feature>
<evidence type="ECO:0000259" key="2">
    <source>
        <dbReference type="Pfam" id="PF13670"/>
    </source>
</evidence>
<proteinExistence type="predicted"/>
<dbReference type="Proteomes" id="UP000279284">
    <property type="component" value="Chromosome"/>
</dbReference>
<dbReference type="AlphaFoldDB" id="A0A448DB33"/>
<gene>
    <name evidence="3" type="ORF">NCTC10296_02318</name>
</gene>
<keyword evidence="1" id="KW-0732">Signal</keyword>
<accession>A0A448DB33</accession>
<dbReference type="OrthoDB" id="6647923at2"/>
<keyword evidence="4" id="KW-1185">Reference proteome</keyword>
<evidence type="ECO:0000313" key="3">
    <source>
        <dbReference type="EMBL" id="VEF03439.1"/>
    </source>
</evidence>
<name>A0A448DB33_9NEIS</name>
<protein>
    <submittedName>
        <fullName evidence="3">Hypothetical periplasmic protein</fullName>
    </submittedName>
</protein>
<dbReference type="Pfam" id="PF13670">
    <property type="entry name" value="PepSY_2"/>
    <property type="match status" value="1"/>
</dbReference>
<dbReference type="KEGG" id="nci:NCTC10296_02318"/>
<feature type="chain" id="PRO_5019388658" evidence="1">
    <location>
        <begin position="20"/>
        <end position="95"/>
    </location>
</feature>
<organism evidence="3 4">
    <name type="scientific">Neisseria canis</name>
    <dbReference type="NCBI Taxonomy" id="493"/>
    <lineage>
        <taxon>Bacteria</taxon>
        <taxon>Pseudomonadati</taxon>
        <taxon>Pseudomonadota</taxon>
        <taxon>Betaproteobacteria</taxon>
        <taxon>Neisseriales</taxon>
        <taxon>Neisseriaceae</taxon>
        <taxon>Neisseria</taxon>
    </lineage>
</organism>
<dbReference type="EMBL" id="LR134313">
    <property type="protein sequence ID" value="VEF03439.1"/>
    <property type="molecule type" value="Genomic_DNA"/>
</dbReference>
<dbReference type="InterPro" id="IPR025711">
    <property type="entry name" value="PepSY"/>
</dbReference>
<evidence type="ECO:0000313" key="4">
    <source>
        <dbReference type="Proteomes" id="UP000279284"/>
    </source>
</evidence>
<evidence type="ECO:0000256" key="1">
    <source>
        <dbReference type="SAM" id="SignalP"/>
    </source>
</evidence>
<feature type="signal peptide" evidence="1">
    <location>
        <begin position="1"/>
        <end position="19"/>
    </location>
</feature>
<reference evidence="3 4" key="1">
    <citation type="submission" date="2018-12" db="EMBL/GenBank/DDBJ databases">
        <authorList>
            <consortium name="Pathogen Informatics"/>
        </authorList>
    </citation>
    <scope>NUCLEOTIDE SEQUENCE [LARGE SCALE GENOMIC DNA]</scope>
    <source>
        <strain evidence="3 4">NCTC10296</strain>
    </source>
</reference>